<organism evidence="4 5">
    <name type="scientific">Haemaphysalis longicornis</name>
    <name type="common">Bush tick</name>
    <dbReference type="NCBI Taxonomy" id="44386"/>
    <lineage>
        <taxon>Eukaryota</taxon>
        <taxon>Metazoa</taxon>
        <taxon>Ecdysozoa</taxon>
        <taxon>Arthropoda</taxon>
        <taxon>Chelicerata</taxon>
        <taxon>Arachnida</taxon>
        <taxon>Acari</taxon>
        <taxon>Parasitiformes</taxon>
        <taxon>Ixodida</taxon>
        <taxon>Ixodoidea</taxon>
        <taxon>Ixodidae</taxon>
        <taxon>Haemaphysalinae</taxon>
        <taxon>Haemaphysalis</taxon>
    </lineage>
</organism>
<accession>A0A9J6GUP4</accession>
<feature type="domain" description="Sulfotransferase" evidence="3">
    <location>
        <begin position="39"/>
        <end position="295"/>
    </location>
</feature>
<dbReference type="OrthoDB" id="6481593at2759"/>
<evidence type="ECO:0000256" key="1">
    <source>
        <dbReference type="ARBA" id="ARBA00005771"/>
    </source>
</evidence>
<dbReference type="EMBL" id="JABSTR010000008">
    <property type="protein sequence ID" value="KAH9378095.1"/>
    <property type="molecule type" value="Genomic_DNA"/>
</dbReference>
<name>A0A9J6GUP4_HAELO</name>
<evidence type="ECO:0000313" key="4">
    <source>
        <dbReference type="EMBL" id="KAH9378095.1"/>
    </source>
</evidence>
<dbReference type="GO" id="GO:0008146">
    <property type="term" value="F:sulfotransferase activity"/>
    <property type="evidence" value="ECO:0007669"/>
    <property type="project" value="InterPro"/>
</dbReference>
<comment type="similarity">
    <text evidence="1">Belongs to the sulfotransferase 1 family.</text>
</comment>
<dbReference type="AlphaFoldDB" id="A0A9J6GUP4"/>
<protein>
    <recommendedName>
        <fullName evidence="3">Sulfotransferase domain-containing protein</fullName>
    </recommendedName>
</protein>
<keyword evidence="2" id="KW-0808">Transferase</keyword>
<sequence>MSMQRKEPKYQIIDGVPRCVWIDPDILRENLKFKGKSGDVFVSTFPKSGTHWVQFIIQLILKKGEPVTTHKEFTDNMRLFEYSKCQEWASPLPLRAFLTHLPLSRCSMAEEAKYVYVARNPWDVCVSFFHMATNVSAYEFYDGTFQEFVEVFIGGNFGYGDYFEHVASGYALRNEPNVLFLTYEELKNLTGNAVLKLAHFLGEEYGKTLKDNDELLKQLLQRSTAESMRSVLVLDTQESLSKDWEEVLARKNHKCKNGFEGDENKYAFVRAAKVGGWREHFTPELLRRMECRIQECEKKSSVMELWKDIRAEAIEASKSSQ</sequence>
<comment type="caution">
    <text evidence="4">The sequence shown here is derived from an EMBL/GenBank/DDBJ whole genome shotgun (WGS) entry which is preliminary data.</text>
</comment>
<keyword evidence="5" id="KW-1185">Reference proteome</keyword>
<evidence type="ECO:0000259" key="3">
    <source>
        <dbReference type="Pfam" id="PF00685"/>
    </source>
</evidence>
<dbReference type="Proteomes" id="UP000821853">
    <property type="component" value="Unassembled WGS sequence"/>
</dbReference>
<evidence type="ECO:0000256" key="2">
    <source>
        <dbReference type="ARBA" id="ARBA00022679"/>
    </source>
</evidence>
<dbReference type="InterPro" id="IPR027417">
    <property type="entry name" value="P-loop_NTPase"/>
</dbReference>
<dbReference type="PANTHER" id="PTHR11783">
    <property type="entry name" value="SULFOTRANSFERASE SULT"/>
    <property type="match status" value="1"/>
</dbReference>
<reference evidence="4 5" key="1">
    <citation type="journal article" date="2020" name="Cell">
        <title>Large-Scale Comparative Analyses of Tick Genomes Elucidate Their Genetic Diversity and Vector Capacities.</title>
        <authorList>
            <consortium name="Tick Genome and Microbiome Consortium (TIGMIC)"/>
            <person name="Jia N."/>
            <person name="Wang J."/>
            <person name="Shi W."/>
            <person name="Du L."/>
            <person name="Sun Y."/>
            <person name="Zhan W."/>
            <person name="Jiang J.F."/>
            <person name="Wang Q."/>
            <person name="Zhang B."/>
            <person name="Ji P."/>
            <person name="Bell-Sakyi L."/>
            <person name="Cui X.M."/>
            <person name="Yuan T.T."/>
            <person name="Jiang B.G."/>
            <person name="Yang W.F."/>
            <person name="Lam T.T."/>
            <person name="Chang Q.C."/>
            <person name="Ding S.J."/>
            <person name="Wang X.J."/>
            <person name="Zhu J.G."/>
            <person name="Ruan X.D."/>
            <person name="Zhao L."/>
            <person name="Wei J.T."/>
            <person name="Ye R.Z."/>
            <person name="Que T.C."/>
            <person name="Du C.H."/>
            <person name="Zhou Y.H."/>
            <person name="Cheng J.X."/>
            <person name="Dai P.F."/>
            <person name="Guo W.B."/>
            <person name="Han X.H."/>
            <person name="Huang E.J."/>
            <person name="Li L.F."/>
            <person name="Wei W."/>
            <person name="Gao Y.C."/>
            <person name="Liu J.Z."/>
            <person name="Shao H.Z."/>
            <person name="Wang X."/>
            <person name="Wang C.C."/>
            <person name="Yang T.C."/>
            <person name="Huo Q.B."/>
            <person name="Li W."/>
            <person name="Chen H.Y."/>
            <person name="Chen S.E."/>
            <person name="Zhou L.G."/>
            <person name="Ni X.B."/>
            <person name="Tian J.H."/>
            <person name="Sheng Y."/>
            <person name="Liu T."/>
            <person name="Pan Y.S."/>
            <person name="Xia L.Y."/>
            <person name="Li J."/>
            <person name="Zhao F."/>
            <person name="Cao W.C."/>
        </authorList>
    </citation>
    <scope>NUCLEOTIDE SEQUENCE [LARGE SCALE GENOMIC DNA]</scope>
    <source>
        <strain evidence="4">HaeL-2018</strain>
    </source>
</reference>
<dbReference type="OMA" id="VARCPGI"/>
<gene>
    <name evidence="4" type="ORF">HPB48_006657</name>
</gene>
<dbReference type="SUPFAM" id="SSF52540">
    <property type="entry name" value="P-loop containing nucleoside triphosphate hydrolases"/>
    <property type="match status" value="1"/>
</dbReference>
<evidence type="ECO:0000313" key="5">
    <source>
        <dbReference type="Proteomes" id="UP000821853"/>
    </source>
</evidence>
<dbReference type="Gene3D" id="3.40.50.300">
    <property type="entry name" value="P-loop containing nucleotide triphosphate hydrolases"/>
    <property type="match status" value="1"/>
</dbReference>
<dbReference type="VEuPathDB" id="VectorBase:HLOH_060730"/>
<proteinExistence type="inferred from homology"/>
<dbReference type="Pfam" id="PF00685">
    <property type="entry name" value="Sulfotransfer_1"/>
    <property type="match status" value="1"/>
</dbReference>
<dbReference type="InterPro" id="IPR000863">
    <property type="entry name" value="Sulfotransferase_dom"/>
</dbReference>